<gene>
    <name evidence="2" type="ORF">ABL78_2896</name>
</gene>
<protein>
    <submittedName>
        <fullName evidence="2">Uncharacterized protein</fullName>
    </submittedName>
</protein>
<dbReference type="OrthoDB" id="273362at2759"/>
<keyword evidence="3" id="KW-1185">Reference proteome</keyword>
<evidence type="ECO:0000313" key="3">
    <source>
        <dbReference type="Proteomes" id="UP000038009"/>
    </source>
</evidence>
<feature type="region of interest" description="Disordered" evidence="1">
    <location>
        <begin position="444"/>
        <end position="463"/>
    </location>
</feature>
<name>A0A0N1PE25_LEPSE</name>
<dbReference type="SUPFAM" id="SSF52047">
    <property type="entry name" value="RNI-like"/>
    <property type="match status" value="1"/>
</dbReference>
<reference evidence="2 3" key="1">
    <citation type="journal article" date="2015" name="PLoS Pathog.">
        <title>Leptomonas seymouri: Adaptations to the Dixenous Life Cycle Analyzed by Genome Sequencing, Transcriptome Profiling and Co-infection with Leishmania donovani.</title>
        <authorList>
            <person name="Kraeva N."/>
            <person name="Butenko A."/>
            <person name="Hlavacova J."/>
            <person name="Kostygov A."/>
            <person name="Myskova J."/>
            <person name="Grybchuk D."/>
            <person name="Lestinova T."/>
            <person name="Votypka J."/>
            <person name="Volf P."/>
            <person name="Opperdoes F."/>
            <person name="Flegontov P."/>
            <person name="Lukes J."/>
            <person name="Yurchenko V."/>
        </authorList>
    </citation>
    <scope>NUCLEOTIDE SEQUENCE [LARGE SCALE GENOMIC DNA]</scope>
    <source>
        <strain evidence="2 3">ATCC 30220</strain>
    </source>
</reference>
<proteinExistence type="predicted"/>
<dbReference type="Proteomes" id="UP000038009">
    <property type="component" value="Unassembled WGS sequence"/>
</dbReference>
<dbReference type="InterPro" id="IPR032675">
    <property type="entry name" value="LRR_dom_sf"/>
</dbReference>
<evidence type="ECO:0000313" key="2">
    <source>
        <dbReference type="EMBL" id="KPI88020.1"/>
    </source>
</evidence>
<dbReference type="Gene3D" id="3.80.10.10">
    <property type="entry name" value="Ribonuclease Inhibitor"/>
    <property type="match status" value="1"/>
</dbReference>
<dbReference type="AlphaFoldDB" id="A0A0N1PE25"/>
<sequence>MKTLTPSRPTSDRPNVRPNPPATREDEGSGFSHSNGSGNSSATPDSADNIVAWGRTAAFPAGIVSKASLSSVRHLAMQRSPLFEYFSLLCSYHGATCVPEFWAALLADSPLTSVSQVSGATDADAYEQSDGTREAELFCSSVTTLDFSACYVGPNTLLALADLFRVHCVALADRYHNTSAAALRGGTPAVVVRAVAPLWSKVTVPFSSNSSSVEMCSLLPQLRTLRLVHLCLDFSTDDNSEPHRNSGNKILLYVLDALQGHPCLQLLDLSGNPIASALVPTLSRLVQAIPSLTTLVLDNTLLQESEKEMLSAQCLLNQMRLERAAKQSTLAASSPATGLLPSPLSLIQTSWLAQTLRDVQRALEVGISAVPWLLGKSTAYVRRYTAQSLPAATTCTSTAPAATNSAAVRKSAASPVLDGTAFSSVTALMQSFRPSTDTTYLCYDAPETSVSGPSPRESESPLRLGSVWTPECTEVVRSAFLDRQLARQRVLGGRAVWPNVPLPAAAEGSGDAGRVEEDTHSNCRPTVEDLSSSLFLKGIRQQLLPPPQAPPGLRQNADAAFLTTAEENYSTICQAQDKQWTYLVERLAELLVPMQLHHDEVLYSEGDLCSKYVYFLPKDVGESQTCVVLHAGAEVNRVLPGQWVGEAEGLGCMSLYSHSATMMVSSSASNSRAKNVACASPFARHSTARFVTSASGGVTVWALPHPVAFFFLYSPYQQLQKQFIQRTPMSAFAHIHPVHLASVPVLLEQFHWTRNATTLAQHAEVASTVLCTASYLASHIVLLQEGEYLLRIPQFAATTPSAMPLEEEGHHLLSGNTVVTTAVLDLDADARSAGIACGVEEFFFPSGRGRALGKEAALRQFRMRKAALQRRSCDSAAIAKGADVASENSPADDEGIEKDSMELRPYPSHAPVAHWRYAGLSNEAFAALCPPLRLSLTRHCCVVPGDEA</sequence>
<comment type="caution">
    <text evidence="2">The sequence shown here is derived from an EMBL/GenBank/DDBJ whole genome shotgun (WGS) entry which is preliminary data.</text>
</comment>
<dbReference type="OMA" id="RTPMSAF"/>
<feature type="region of interest" description="Disordered" evidence="1">
    <location>
        <begin position="1"/>
        <end position="47"/>
    </location>
</feature>
<feature type="compositionally biased region" description="Low complexity" evidence="1">
    <location>
        <begin position="29"/>
        <end position="41"/>
    </location>
</feature>
<accession>A0A0N1PE25</accession>
<dbReference type="VEuPathDB" id="TriTrypDB:Lsey_0065_0180"/>
<evidence type="ECO:0000256" key="1">
    <source>
        <dbReference type="SAM" id="MobiDB-lite"/>
    </source>
</evidence>
<dbReference type="EMBL" id="LJSK01000065">
    <property type="protein sequence ID" value="KPI88020.1"/>
    <property type="molecule type" value="Genomic_DNA"/>
</dbReference>
<organism evidence="2 3">
    <name type="scientific">Leptomonas seymouri</name>
    <dbReference type="NCBI Taxonomy" id="5684"/>
    <lineage>
        <taxon>Eukaryota</taxon>
        <taxon>Discoba</taxon>
        <taxon>Euglenozoa</taxon>
        <taxon>Kinetoplastea</taxon>
        <taxon>Metakinetoplastina</taxon>
        <taxon>Trypanosomatida</taxon>
        <taxon>Trypanosomatidae</taxon>
        <taxon>Leishmaniinae</taxon>
        <taxon>Leptomonas</taxon>
    </lineage>
</organism>